<evidence type="ECO:0000256" key="4">
    <source>
        <dbReference type="ARBA" id="ARBA00022692"/>
    </source>
</evidence>
<dbReference type="Pfam" id="PF00015">
    <property type="entry name" value="MCPsignal"/>
    <property type="match status" value="1"/>
</dbReference>
<protein>
    <submittedName>
        <fullName evidence="13">Methyl-accepting chemotaxis protein McpB</fullName>
    </submittedName>
</protein>
<evidence type="ECO:0000313" key="13">
    <source>
        <dbReference type="EMBL" id="OOM16036.1"/>
    </source>
</evidence>
<comment type="subcellular location">
    <subcellularLocation>
        <location evidence="1">Cell membrane</location>
        <topology evidence="1">Multi-pass membrane protein</topology>
    </subcellularLocation>
</comment>
<dbReference type="EMBL" id="LZYZ01000001">
    <property type="protein sequence ID" value="OOM16036.1"/>
    <property type="molecule type" value="Genomic_DNA"/>
</dbReference>
<evidence type="ECO:0000256" key="3">
    <source>
        <dbReference type="ARBA" id="ARBA00022500"/>
    </source>
</evidence>
<evidence type="ECO:0000259" key="11">
    <source>
        <dbReference type="PROSITE" id="PS50111"/>
    </source>
</evidence>
<evidence type="ECO:0000313" key="14">
    <source>
        <dbReference type="Proteomes" id="UP000191154"/>
    </source>
</evidence>
<dbReference type="InterPro" id="IPR033479">
    <property type="entry name" value="dCache_1"/>
</dbReference>
<proteinExistence type="inferred from homology"/>
<keyword evidence="4 10" id="KW-0812">Transmembrane</keyword>
<dbReference type="PROSITE" id="PS50111">
    <property type="entry name" value="CHEMOTAXIS_TRANSDUC_2"/>
    <property type="match status" value="1"/>
</dbReference>
<dbReference type="PANTHER" id="PTHR32089">
    <property type="entry name" value="METHYL-ACCEPTING CHEMOTAXIS PROTEIN MCPB"/>
    <property type="match status" value="1"/>
</dbReference>
<dbReference type="SMART" id="SM00304">
    <property type="entry name" value="HAMP"/>
    <property type="match status" value="1"/>
</dbReference>
<dbReference type="Gene3D" id="1.10.287.950">
    <property type="entry name" value="Methyl-accepting chemotaxis protein"/>
    <property type="match status" value="1"/>
</dbReference>
<organism evidence="13 14">
    <name type="scientific">Clostridium saccharobutylicum</name>
    <dbReference type="NCBI Taxonomy" id="169679"/>
    <lineage>
        <taxon>Bacteria</taxon>
        <taxon>Bacillati</taxon>
        <taxon>Bacillota</taxon>
        <taxon>Clostridia</taxon>
        <taxon>Eubacteriales</taxon>
        <taxon>Clostridiaceae</taxon>
        <taxon>Clostridium</taxon>
    </lineage>
</organism>
<dbReference type="CDD" id="cd18773">
    <property type="entry name" value="PDC1_HK_sensor"/>
    <property type="match status" value="1"/>
</dbReference>
<comment type="similarity">
    <text evidence="8">Belongs to the methyl-accepting chemotaxis (MCP) protein family.</text>
</comment>
<dbReference type="CDD" id="cd06225">
    <property type="entry name" value="HAMP"/>
    <property type="match status" value="1"/>
</dbReference>
<feature type="transmembrane region" description="Helical" evidence="10">
    <location>
        <begin position="7"/>
        <end position="26"/>
    </location>
</feature>
<evidence type="ECO:0000256" key="9">
    <source>
        <dbReference type="PROSITE-ProRule" id="PRU00284"/>
    </source>
</evidence>
<keyword evidence="2" id="KW-1003">Cell membrane</keyword>
<dbReference type="SMART" id="SM00283">
    <property type="entry name" value="MA"/>
    <property type="match status" value="1"/>
</dbReference>
<dbReference type="Gene3D" id="3.30.450.20">
    <property type="entry name" value="PAS domain"/>
    <property type="match status" value="1"/>
</dbReference>
<evidence type="ECO:0000256" key="8">
    <source>
        <dbReference type="ARBA" id="ARBA00029447"/>
    </source>
</evidence>
<dbReference type="Gene3D" id="6.10.340.10">
    <property type="match status" value="1"/>
</dbReference>
<evidence type="ECO:0000256" key="10">
    <source>
        <dbReference type="SAM" id="Phobius"/>
    </source>
</evidence>
<feature type="domain" description="Methyl-accepting transducer" evidence="11">
    <location>
        <begin position="376"/>
        <end position="640"/>
    </location>
</feature>
<dbReference type="InterPro" id="IPR003660">
    <property type="entry name" value="HAMP_dom"/>
</dbReference>
<evidence type="ECO:0000256" key="2">
    <source>
        <dbReference type="ARBA" id="ARBA00022475"/>
    </source>
</evidence>
<keyword evidence="7 9" id="KW-0807">Transducer</keyword>
<dbReference type="SUPFAM" id="SSF58104">
    <property type="entry name" value="Methyl-accepting chemotaxis protein (MCP) signaling domain"/>
    <property type="match status" value="1"/>
</dbReference>
<sequence length="663" mass="72238">MKLKNKFIGIFTSFAIIPIIIAGIVISCVVQNSNKNEAYGRLKEELSVAQNSMEQNIGMLKNIALDSQNDELLINYLNNSSSAELKGDVSDEYKSVMDRYGLFSNIIIHSSDEKPLTDAKKSGIEDKPYDVPDYMDKANQTKQLVISGVRKSRTTGDPILAICNPILSSDKQILGYIIYSVNLSKLSEKYVTNIKMGLSGYMYAMDYEGTMVMHPNKDEIFQKNILKTGIGEEILKNKTGIGEYEYNGVRKIVAYNEDKDMGLIYVANIPIDEFMGTSKTVVNIILIMGVISAIVAAVLSVLISKSLTNRINNVVVAMESLAKGDFTNKLNVKYKDEIGIMVDKINETMDQLRFSVIGVQENSSNVDNMSTTLANTSKEMTVAASEVASAVEEIANGAVNQTRELLDVTKHLDMFNSDLDDIYNKISNVNMSSKGAEDKATSGKEYIESLTESITKVKEAAILVNNKINGLGVTVSEIGKITDSINEISEQTNLLALNAAIEAARAGEQGKGFAVVAEEVGKLAEESSRASSEIMNLINLVSQETGEVIDTSNQMNGLMINQGNIINKTIQSFDNILESVKNITPMVDETYSSVKNAIEAKNVVVNKIEGIASVAEEVSASTEEISASAEEMLSSTEEVSGIALKLDEAVNDLVSKVEGFKVQ</sequence>
<dbReference type="InterPro" id="IPR004089">
    <property type="entry name" value="MCPsignal_dom"/>
</dbReference>
<evidence type="ECO:0000256" key="7">
    <source>
        <dbReference type="ARBA" id="ARBA00023224"/>
    </source>
</evidence>
<name>A0A1S8NHR4_CLOSA</name>
<dbReference type="Proteomes" id="UP000191154">
    <property type="component" value="Unassembled WGS sequence"/>
</dbReference>
<dbReference type="Pfam" id="PF00672">
    <property type="entry name" value="HAMP"/>
    <property type="match status" value="1"/>
</dbReference>
<dbReference type="RefSeq" id="WP_077863792.1">
    <property type="nucleotide sequence ID" value="NZ_LZYZ01000001.1"/>
</dbReference>
<keyword evidence="6 10" id="KW-0472">Membrane</keyword>
<dbReference type="STRING" id="169679.CSACC_37130"/>
<feature type="domain" description="HAMP" evidence="12">
    <location>
        <begin position="305"/>
        <end position="357"/>
    </location>
</feature>
<evidence type="ECO:0000256" key="1">
    <source>
        <dbReference type="ARBA" id="ARBA00004651"/>
    </source>
</evidence>
<dbReference type="GO" id="GO:0006935">
    <property type="term" value="P:chemotaxis"/>
    <property type="evidence" value="ECO:0007669"/>
    <property type="project" value="UniProtKB-KW"/>
</dbReference>
<dbReference type="GO" id="GO:0007165">
    <property type="term" value="P:signal transduction"/>
    <property type="evidence" value="ECO:0007669"/>
    <property type="project" value="UniProtKB-KW"/>
</dbReference>
<keyword evidence="3" id="KW-0145">Chemotaxis</keyword>
<evidence type="ECO:0000256" key="6">
    <source>
        <dbReference type="ARBA" id="ARBA00023136"/>
    </source>
</evidence>
<keyword evidence="5 10" id="KW-1133">Transmembrane helix</keyword>
<feature type="transmembrane region" description="Helical" evidence="10">
    <location>
        <begin position="281"/>
        <end position="303"/>
    </location>
</feature>
<evidence type="ECO:0000256" key="5">
    <source>
        <dbReference type="ARBA" id="ARBA00022989"/>
    </source>
</evidence>
<dbReference type="PROSITE" id="PS50885">
    <property type="entry name" value="HAMP"/>
    <property type="match status" value="1"/>
</dbReference>
<dbReference type="CDD" id="cd12912">
    <property type="entry name" value="PDC2_MCP_like"/>
    <property type="match status" value="1"/>
</dbReference>
<accession>A0A1S8NHR4</accession>
<comment type="caution">
    <text evidence="13">The sequence shown here is derived from an EMBL/GenBank/DDBJ whole genome shotgun (WGS) entry which is preliminary data.</text>
</comment>
<dbReference type="Pfam" id="PF02743">
    <property type="entry name" value="dCache_1"/>
    <property type="match status" value="1"/>
</dbReference>
<reference evidence="13 14" key="1">
    <citation type="submission" date="2016-05" db="EMBL/GenBank/DDBJ databases">
        <title>Microbial solvent formation.</title>
        <authorList>
            <person name="Poehlein A."/>
            <person name="Montoya Solano J.D."/>
            <person name="Flitsch S."/>
            <person name="Krabben P."/>
            <person name="Duerre P."/>
            <person name="Daniel R."/>
        </authorList>
    </citation>
    <scope>NUCLEOTIDE SEQUENCE [LARGE SCALE GENOMIC DNA]</scope>
    <source>
        <strain evidence="13 14">L1-8</strain>
    </source>
</reference>
<dbReference type="GO" id="GO:0005886">
    <property type="term" value="C:plasma membrane"/>
    <property type="evidence" value="ECO:0007669"/>
    <property type="project" value="UniProtKB-SubCell"/>
</dbReference>
<dbReference type="PANTHER" id="PTHR32089:SF112">
    <property type="entry name" value="LYSOZYME-LIKE PROTEIN-RELATED"/>
    <property type="match status" value="1"/>
</dbReference>
<dbReference type="PROSITE" id="PS51257">
    <property type="entry name" value="PROKAR_LIPOPROTEIN"/>
    <property type="match status" value="1"/>
</dbReference>
<dbReference type="AlphaFoldDB" id="A0A1S8NHR4"/>
<evidence type="ECO:0000259" key="12">
    <source>
        <dbReference type="PROSITE" id="PS50885"/>
    </source>
</evidence>
<gene>
    <name evidence="13" type="primary">mcpB_3</name>
    <name evidence="13" type="ORF">CLOSAC_03070</name>
</gene>